<accession>A0ABV6A695</accession>
<dbReference type="Proteomes" id="UP001589693">
    <property type="component" value="Unassembled WGS sequence"/>
</dbReference>
<keyword evidence="2" id="KW-1185">Reference proteome</keyword>
<comment type="caution">
    <text evidence="1">The sequence shown here is derived from an EMBL/GenBank/DDBJ whole genome shotgun (WGS) entry which is preliminary data.</text>
</comment>
<dbReference type="EMBL" id="JBHLZU010000024">
    <property type="protein sequence ID" value="MFB9907774.1"/>
    <property type="molecule type" value="Genomic_DNA"/>
</dbReference>
<proteinExistence type="predicted"/>
<name>A0ABV6A695_9PSEU</name>
<evidence type="ECO:0000313" key="1">
    <source>
        <dbReference type="EMBL" id="MFB9907774.1"/>
    </source>
</evidence>
<gene>
    <name evidence="1" type="ORF">ACFFQA_27885</name>
</gene>
<protein>
    <submittedName>
        <fullName evidence="1">Uncharacterized protein</fullName>
    </submittedName>
</protein>
<evidence type="ECO:0000313" key="2">
    <source>
        <dbReference type="Proteomes" id="UP001589693"/>
    </source>
</evidence>
<reference evidence="1 2" key="1">
    <citation type="submission" date="2024-09" db="EMBL/GenBank/DDBJ databases">
        <authorList>
            <person name="Sun Q."/>
            <person name="Mori K."/>
        </authorList>
    </citation>
    <scope>NUCLEOTIDE SEQUENCE [LARGE SCALE GENOMIC DNA]</scope>
    <source>
        <strain evidence="1 2">TBRC 7907</strain>
    </source>
</reference>
<sequence length="74" mass="8035">MIAVGAMVGTAADANAESQCWPSEGCVNVAGPYTGPQGLKECQKDLPYYTDRYVDLFCGQITLEPAYELFGRPR</sequence>
<organism evidence="1 2">
    <name type="scientific">Allokutzneria oryzae</name>
    <dbReference type="NCBI Taxonomy" id="1378989"/>
    <lineage>
        <taxon>Bacteria</taxon>
        <taxon>Bacillati</taxon>
        <taxon>Actinomycetota</taxon>
        <taxon>Actinomycetes</taxon>
        <taxon>Pseudonocardiales</taxon>
        <taxon>Pseudonocardiaceae</taxon>
        <taxon>Allokutzneria</taxon>
    </lineage>
</organism>
<dbReference type="RefSeq" id="WP_377858549.1">
    <property type="nucleotide sequence ID" value="NZ_JBHLZU010000024.1"/>
</dbReference>